<dbReference type="PANTHER" id="PTHR43166:SF6">
    <property type="entry name" value="PHOSPHONATES IMPORT ATP-BINDING PROTEIN PHNC"/>
    <property type="match status" value="1"/>
</dbReference>
<evidence type="ECO:0000259" key="8">
    <source>
        <dbReference type="PROSITE" id="PS50893"/>
    </source>
</evidence>
<evidence type="ECO:0000256" key="2">
    <source>
        <dbReference type="ARBA" id="ARBA00022475"/>
    </source>
</evidence>
<evidence type="ECO:0000313" key="9">
    <source>
        <dbReference type="EMBL" id="MDV2885150.1"/>
    </source>
</evidence>
<dbReference type="InterPro" id="IPR012693">
    <property type="entry name" value="ABC_transpr_PhnC"/>
</dbReference>
<name>A0AAJ2L1T1_ALKPS</name>
<proteinExistence type="predicted"/>
<dbReference type="NCBIfam" id="TIGR02315">
    <property type="entry name" value="ABC_phnC"/>
    <property type="match status" value="1"/>
</dbReference>
<dbReference type="InterPro" id="IPR017871">
    <property type="entry name" value="ABC_transporter-like_CS"/>
</dbReference>
<dbReference type="InterPro" id="IPR003439">
    <property type="entry name" value="ABC_transporter-like_ATP-bd"/>
</dbReference>
<dbReference type="EMBL" id="JAWJAY010000001">
    <property type="protein sequence ID" value="MDV2885150.1"/>
    <property type="molecule type" value="Genomic_DNA"/>
</dbReference>
<dbReference type="GO" id="GO:0005524">
    <property type="term" value="F:ATP binding"/>
    <property type="evidence" value="ECO:0007669"/>
    <property type="project" value="UniProtKB-KW"/>
</dbReference>
<evidence type="ECO:0000256" key="7">
    <source>
        <dbReference type="ARBA" id="ARBA00023136"/>
    </source>
</evidence>
<dbReference type="PANTHER" id="PTHR43166">
    <property type="entry name" value="AMINO ACID IMPORT ATP-BINDING PROTEIN"/>
    <property type="match status" value="1"/>
</dbReference>
<feature type="domain" description="ABC transporter" evidence="8">
    <location>
        <begin position="2"/>
        <end position="244"/>
    </location>
</feature>
<keyword evidence="5" id="KW-0918">Phosphonate transport</keyword>
<evidence type="ECO:0000256" key="6">
    <source>
        <dbReference type="ARBA" id="ARBA00022967"/>
    </source>
</evidence>
<dbReference type="InterPro" id="IPR050086">
    <property type="entry name" value="MetN_ABC_transporter-like"/>
</dbReference>
<evidence type="ECO:0000256" key="5">
    <source>
        <dbReference type="ARBA" id="ARBA00022885"/>
    </source>
</evidence>
<dbReference type="CDD" id="cd03256">
    <property type="entry name" value="ABC_PhnC_transporter"/>
    <property type="match status" value="1"/>
</dbReference>
<accession>A0AAJ2L1T1</accession>
<dbReference type="Gene3D" id="3.40.50.300">
    <property type="entry name" value="P-loop containing nucleotide triphosphate hydrolases"/>
    <property type="match status" value="1"/>
</dbReference>
<dbReference type="RefSeq" id="WP_289234573.1">
    <property type="nucleotide sequence ID" value="NZ_CP117835.1"/>
</dbReference>
<dbReference type="Pfam" id="PF00005">
    <property type="entry name" value="ABC_tran"/>
    <property type="match status" value="1"/>
</dbReference>
<dbReference type="PROSITE" id="PS50893">
    <property type="entry name" value="ABC_TRANSPORTER_2"/>
    <property type="match status" value="1"/>
</dbReference>
<keyword evidence="2" id="KW-1003">Cell membrane</keyword>
<keyword evidence="7" id="KW-0472">Membrane</keyword>
<protein>
    <submittedName>
        <fullName evidence="9">Phosphonate ABC transporter ATP-binding protein</fullName>
    </submittedName>
</protein>
<dbReference type="InterPro" id="IPR027417">
    <property type="entry name" value="P-loop_NTPase"/>
</dbReference>
<keyword evidence="6" id="KW-1278">Translocase</keyword>
<keyword evidence="4 9" id="KW-0067">ATP-binding</keyword>
<reference evidence="9" key="1">
    <citation type="submission" date="2023-10" db="EMBL/GenBank/DDBJ databases">
        <title>Screening of Alkalihalophilus pseudofirmusBZ-TG-HK211 and Its Alleviation of Salt Stress on Rapeseed Growth.</title>
        <authorList>
            <person name="Zhao B."/>
            <person name="Guo T."/>
        </authorList>
    </citation>
    <scope>NUCLEOTIDE SEQUENCE</scope>
    <source>
        <strain evidence="9">BZ-TG-HK211</strain>
    </source>
</reference>
<dbReference type="GO" id="GO:0016020">
    <property type="term" value="C:membrane"/>
    <property type="evidence" value="ECO:0007669"/>
    <property type="project" value="InterPro"/>
</dbReference>
<dbReference type="InterPro" id="IPR003593">
    <property type="entry name" value="AAA+_ATPase"/>
</dbReference>
<gene>
    <name evidence="9" type="primary">phnC</name>
    <name evidence="9" type="ORF">RYX45_08145</name>
</gene>
<evidence type="ECO:0000313" key="10">
    <source>
        <dbReference type="Proteomes" id="UP001285636"/>
    </source>
</evidence>
<comment type="caution">
    <text evidence="9">The sequence shown here is derived from an EMBL/GenBank/DDBJ whole genome shotgun (WGS) entry which is preliminary data.</text>
</comment>
<dbReference type="Proteomes" id="UP001285636">
    <property type="component" value="Unassembled WGS sequence"/>
</dbReference>
<dbReference type="AlphaFoldDB" id="A0AAJ2L1T1"/>
<keyword evidence="3" id="KW-0547">Nucleotide-binding</keyword>
<keyword evidence="1" id="KW-0813">Transport</keyword>
<dbReference type="SMART" id="SM00382">
    <property type="entry name" value="AAA"/>
    <property type="match status" value="1"/>
</dbReference>
<evidence type="ECO:0000256" key="3">
    <source>
        <dbReference type="ARBA" id="ARBA00022741"/>
    </source>
</evidence>
<dbReference type="GO" id="GO:0016887">
    <property type="term" value="F:ATP hydrolysis activity"/>
    <property type="evidence" value="ECO:0007669"/>
    <property type="project" value="InterPro"/>
</dbReference>
<evidence type="ECO:0000256" key="4">
    <source>
        <dbReference type="ARBA" id="ARBA00022840"/>
    </source>
</evidence>
<dbReference type="SUPFAM" id="SSF52540">
    <property type="entry name" value="P-loop containing nucleoside triphosphate hydrolases"/>
    <property type="match status" value="1"/>
</dbReference>
<dbReference type="GO" id="GO:0015416">
    <property type="term" value="F:ABC-type phosphonate transporter activity"/>
    <property type="evidence" value="ECO:0007669"/>
    <property type="project" value="InterPro"/>
</dbReference>
<evidence type="ECO:0000256" key="1">
    <source>
        <dbReference type="ARBA" id="ARBA00022448"/>
    </source>
</evidence>
<organism evidence="9 10">
    <name type="scientific">Alkalihalophilus pseudofirmus</name>
    <name type="common">Bacillus pseudofirmus</name>
    <dbReference type="NCBI Taxonomy" id="79885"/>
    <lineage>
        <taxon>Bacteria</taxon>
        <taxon>Bacillati</taxon>
        <taxon>Bacillota</taxon>
        <taxon>Bacilli</taxon>
        <taxon>Bacillales</taxon>
        <taxon>Bacillaceae</taxon>
        <taxon>Alkalihalophilus</taxon>
    </lineage>
</organism>
<dbReference type="PROSITE" id="PS00211">
    <property type="entry name" value="ABC_TRANSPORTER_1"/>
    <property type="match status" value="1"/>
</dbReference>
<sequence>MLEISNLSVRYPKAKENALDQISLTMNKGEFICILGRSGAGKSTFIRCINRLIRPTSGSIRFDGRELVGLREKEMREIRAEMVMIFQHFNLIPRMSVYQNTLTGSFGGRPAYKNLLGLFKASEKAQADQALREVELDRFRDKRVEALSGGQKQRVGIARALMQKPSIILGDEPVASLDPTTSERIFNLLRQIHDERGLLTIINVHDVELAKKYATRIIGFKEGTLIFDNKPEALTNDVFAKIYK</sequence>